<comment type="caution">
    <text evidence="2">The sequence shown here is derived from an EMBL/GenBank/DDBJ whole genome shotgun (WGS) entry which is preliminary data.</text>
</comment>
<accession>A0A9D3RHL7</accession>
<reference evidence="2" key="1">
    <citation type="submission" date="2021-01" db="EMBL/GenBank/DDBJ databases">
        <title>A chromosome-scale assembly of European eel, Anguilla anguilla.</title>
        <authorList>
            <person name="Henkel C."/>
            <person name="Jong-Raadsen S.A."/>
            <person name="Dufour S."/>
            <person name="Weltzien F.-A."/>
            <person name="Palstra A.P."/>
            <person name="Pelster B."/>
            <person name="Spaink H.P."/>
            <person name="Van Den Thillart G.E."/>
            <person name="Jansen H."/>
            <person name="Zahm M."/>
            <person name="Klopp C."/>
            <person name="Cedric C."/>
            <person name="Louis A."/>
            <person name="Berthelot C."/>
            <person name="Parey E."/>
            <person name="Roest Crollius H."/>
            <person name="Montfort J."/>
            <person name="Robinson-Rechavi M."/>
            <person name="Bucao C."/>
            <person name="Bouchez O."/>
            <person name="Gislard M."/>
            <person name="Lluch J."/>
            <person name="Milhes M."/>
            <person name="Lampietro C."/>
            <person name="Lopez Roques C."/>
            <person name="Donnadieu C."/>
            <person name="Braasch I."/>
            <person name="Desvignes T."/>
            <person name="Postlethwait J."/>
            <person name="Bobe J."/>
            <person name="Guiguen Y."/>
            <person name="Dirks R."/>
        </authorList>
    </citation>
    <scope>NUCLEOTIDE SEQUENCE</scope>
    <source>
        <strain evidence="2">Tag_6206</strain>
        <tissue evidence="2">Liver</tissue>
    </source>
</reference>
<keyword evidence="3" id="KW-1185">Reference proteome</keyword>
<dbReference type="AlphaFoldDB" id="A0A9D3RHL7"/>
<organism evidence="2 3">
    <name type="scientific">Anguilla anguilla</name>
    <name type="common">European freshwater eel</name>
    <name type="synonym">Muraena anguilla</name>
    <dbReference type="NCBI Taxonomy" id="7936"/>
    <lineage>
        <taxon>Eukaryota</taxon>
        <taxon>Metazoa</taxon>
        <taxon>Chordata</taxon>
        <taxon>Craniata</taxon>
        <taxon>Vertebrata</taxon>
        <taxon>Euteleostomi</taxon>
        <taxon>Actinopterygii</taxon>
        <taxon>Neopterygii</taxon>
        <taxon>Teleostei</taxon>
        <taxon>Anguilliformes</taxon>
        <taxon>Anguillidae</taxon>
        <taxon>Anguilla</taxon>
    </lineage>
</organism>
<feature type="region of interest" description="Disordered" evidence="1">
    <location>
        <begin position="50"/>
        <end position="71"/>
    </location>
</feature>
<evidence type="ECO:0000256" key="1">
    <source>
        <dbReference type="SAM" id="MobiDB-lite"/>
    </source>
</evidence>
<name>A0A9D3RHL7_ANGAN</name>
<evidence type="ECO:0000313" key="3">
    <source>
        <dbReference type="Proteomes" id="UP001044222"/>
    </source>
</evidence>
<proteinExistence type="predicted"/>
<protein>
    <submittedName>
        <fullName evidence="2">Uncharacterized protein</fullName>
    </submittedName>
</protein>
<dbReference type="Proteomes" id="UP001044222">
    <property type="component" value="Chromosome 19"/>
</dbReference>
<dbReference type="EMBL" id="JAFIRN010000019">
    <property type="protein sequence ID" value="KAG5830876.1"/>
    <property type="molecule type" value="Genomic_DNA"/>
</dbReference>
<evidence type="ECO:0000313" key="2">
    <source>
        <dbReference type="EMBL" id="KAG5830876.1"/>
    </source>
</evidence>
<gene>
    <name evidence="2" type="ORF">ANANG_G00315190</name>
</gene>
<sequence length="120" mass="13429">MLTRSGKCRDGRRTFLPVSRLNRKEVAMSIENPQRPAACGAWMNSPSASSHIASRVQAAPSETTRGSVRRRSVWRGVGPSAVPVRTRRTTVGERRNVRNSAFPLRNALYKFQPRRFCSCG</sequence>
<feature type="non-terminal residue" evidence="2">
    <location>
        <position position="1"/>
    </location>
</feature>